<evidence type="ECO:0000313" key="4">
    <source>
        <dbReference type="Proteomes" id="UP000029121"/>
    </source>
</evidence>
<keyword evidence="2" id="KW-0472">Membrane</keyword>
<evidence type="ECO:0000256" key="1">
    <source>
        <dbReference type="SAM" id="MobiDB-lite"/>
    </source>
</evidence>
<feature type="region of interest" description="Disordered" evidence="1">
    <location>
        <begin position="269"/>
        <end position="319"/>
    </location>
</feature>
<keyword evidence="4" id="KW-1185">Reference proteome</keyword>
<feature type="non-terminal residue" evidence="3">
    <location>
        <position position="1"/>
    </location>
</feature>
<dbReference type="eggNOG" id="ENOG502RP0M">
    <property type="taxonomic scope" value="Eukaryota"/>
</dbReference>
<feature type="region of interest" description="Disordered" evidence="1">
    <location>
        <begin position="143"/>
        <end position="179"/>
    </location>
</feature>
<protein>
    <submittedName>
        <fullName evidence="3">Uncharacterized protein</fullName>
    </submittedName>
</protein>
<sequence>RKKGKKKQIRKFPFTPAILFSHVLDPLSLPLSEKEKILRDSLRRRQINLFYSPDLLLLLILIKTEALSFFAEFVCFVLSPMRCKRHTVDFSSSIGVCASCLRERLFSLAVSTAASQSDDHRHSRVSPPPLLFPRSVSPYVAPRKSDAGAGGGDSVSSSKTRFFSTPQVKDHQSYSVGRGSTSSEKVFESFKKKKSGLSRFSSFFRTRSDDYDSRRRDSCDVSTIFSQSSSSTTTTTSRSWLSKVLSVRSKKQSSNTTTCYIEDLIASESDHHQQNRPRQRYCRGMSPAGESTTNDESVEGSPGRLRRTPAMGTPGRRKIGIGKSVSGMAFCLSPLVRAKPNCSSKWRGKFQPDFGYSGELNSPAKPHLSTAASFCGNRSKKLVDLGRVDHRR</sequence>
<proteinExistence type="predicted"/>
<gene>
    <name evidence="3" type="ORF">CARUB_v10023383mg</name>
</gene>
<keyword evidence="2" id="KW-0812">Transmembrane</keyword>
<evidence type="ECO:0000313" key="3">
    <source>
        <dbReference type="EMBL" id="EOA27263.1"/>
    </source>
</evidence>
<dbReference type="OrthoDB" id="688025at2759"/>
<dbReference type="STRING" id="81985.R0HT77"/>
<dbReference type="PANTHER" id="PTHR35486">
    <property type="entry name" value="EXPRESSED PROTEIN"/>
    <property type="match status" value="1"/>
</dbReference>
<dbReference type="PANTHER" id="PTHR35486:SF1">
    <property type="entry name" value="OS02G0689500 PROTEIN"/>
    <property type="match status" value="1"/>
</dbReference>
<evidence type="ECO:0000256" key="2">
    <source>
        <dbReference type="SAM" id="Phobius"/>
    </source>
</evidence>
<accession>R0HT77</accession>
<name>R0HT77_9BRAS</name>
<keyword evidence="2" id="KW-1133">Transmembrane helix</keyword>
<organism evidence="3 4">
    <name type="scientific">Capsella rubella</name>
    <dbReference type="NCBI Taxonomy" id="81985"/>
    <lineage>
        <taxon>Eukaryota</taxon>
        <taxon>Viridiplantae</taxon>
        <taxon>Streptophyta</taxon>
        <taxon>Embryophyta</taxon>
        <taxon>Tracheophyta</taxon>
        <taxon>Spermatophyta</taxon>
        <taxon>Magnoliopsida</taxon>
        <taxon>eudicotyledons</taxon>
        <taxon>Gunneridae</taxon>
        <taxon>Pentapetalae</taxon>
        <taxon>rosids</taxon>
        <taxon>malvids</taxon>
        <taxon>Brassicales</taxon>
        <taxon>Brassicaceae</taxon>
        <taxon>Camelineae</taxon>
        <taxon>Capsella</taxon>
    </lineage>
</organism>
<feature type="transmembrane region" description="Helical" evidence="2">
    <location>
        <begin position="55"/>
        <end position="78"/>
    </location>
</feature>
<dbReference type="KEGG" id="crb:17890383"/>
<dbReference type="EMBL" id="KB870808">
    <property type="protein sequence ID" value="EOA27263.1"/>
    <property type="molecule type" value="Genomic_DNA"/>
</dbReference>
<reference evidence="4" key="1">
    <citation type="journal article" date="2013" name="Nat. Genet.">
        <title>The Capsella rubella genome and the genomic consequences of rapid mating system evolution.</title>
        <authorList>
            <person name="Slotte T."/>
            <person name="Hazzouri K.M."/>
            <person name="Agren J.A."/>
            <person name="Koenig D."/>
            <person name="Maumus F."/>
            <person name="Guo Y.L."/>
            <person name="Steige K."/>
            <person name="Platts A.E."/>
            <person name="Escobar J.S."/>
            <person name="Newman L.K."/>
            <person name="Wang W."/>
            <person name="Mandakova T."/>
            <person name="Vello E."/>
            <person name="Smith L.M."/>
            <person name="Henz S.R."/>
            <person name="Steffen J."/>
            <person name="Takuno S."/>
            <person name="Brandvain Y."/>
            <person name="Coop G."/>
            <person name="Andolfatto P."/>
            <person name="Hu T.T."/>
            <person name="Blanchette M."/>
            <person name="Clark R.M."/>
            <person name="Quesneville H."/>
            <person name="Nordborg M."/>
            <person name="Gaut B.S."/>
            <person name="Lysak M.A."/>
            <person name="Jenkins J."/>
            <person name="Grimwood J."/>
            <person name="Chapman J."/>
            <person name="Prochnik S."/>
            <person name="Shu S."/>
            <person name="Rokhsar D."/>
            <person name="Schmutz J."/>
            <person name="Weigel D."/>
            <person name="Wright S.I."/>
        </authorList>
    </citation>
    <scope>NUCLEOTIDE SEQUENCE [LARGE SCALE GENOMIC DNA]</scope>
    <source>
        <strain evidence="4">cv. Monte Gargano</strain>
    </source>
</reference>
<dbReference type="AlphaFoldDB" id="R0HT77"/>
<dbReference type="Proteomes" id="UP000029121">
    <property type="component" value="Unassembled WGS sequence"/>
</dbReference>
<feature type="compositionally biased region" description="Polar residues" evidence="1">
    <location>
        <begin position="159"/>
        <end position="179"/>
    </location>
</feature>